<evidence type="ECO:0000256" key="1">
    <source>
        <dbReference type="SAM" id="SignalP"/>
    </source>
</evidence>
<protein>
    <recommendedName>
        <fullName evidence="3">Secreted protein</fullName>
    </recommendedName>
</protein>
<dbReference type="Gramene" id="MELO3C030297.2.1">
    <property type="protein sequence ID" value="MELO3C030297.2.1"/>
    <property type="gene ID" value="MELO3C030297.2"/>
</dbReference>
<sequence length="100" mass="11506">MSPKYRILHPIALQLLVTCFCGIESLYQTCKVKLSPLYQKKTFLNVCCSKLLQELLKWSGQQETFPYLSLPTIMKLTSLMYLKAAFSILGSKQTIEVYFT</sequence>
<feature type="chain" id="PRO_5039900172" description="Secreted protein" evidence="1">
    <location>
        <begin position="26"/>
        <end position="100"/>
    </location>
</feature>
<evidence type="ECO:0008006" key="3">
    <source>
        <dbReference type="Google" id="ProtNLM"/>
    </source>
</evidence>
<reference evidence="2" key="1">
    <citation type="submission" date="2023-03" db="UniProtKB">
        <authorList>
            <consortium name="EnsemblPlants"/>
        </authorList>
    </citation>
    <scope>IDENTIFICATION</scope>
</reference>
<organism evidence="2">
    <name type="scientific">Cucumis melo</name>
    <name type="common">Muskmelon</name>
    <dbReference type="NCBI Taxonomy" id="3656"/>
    <lineage>
        <taxon>Eukaryota</taxon>
        <taxon>Viridiplantae</taxon>
        <taxon>Streptophyta</taxon>
        <taxon>Embryophyta</taxon>
        <taxon>Tracheophyta</taxon>
        <taxon>Spermatophyta</taxon>
        <taxon>Magnoliopsida</taxon>
        <taxon>eudicotyledons</taxon>
        <taxon>Gunneridae</taxon>
        <taxon>Pentapetalae</taxon>
        <taxon>rosids</taxon>
        <taxon>fabids</taxon>
        <taxon>Cucurbitales</taxon>
        <taxon>Cucurbitaceae</taxon>
        <taxon>Benincaseae</taxon>
        <taxon>Cucumis</taxon>
    </lineage>
</organism>
<proteinExistence type="predicted"/>
<feature type="signal peptide" evidence="1">
    <location>
        <begin position="1"/>
        <end position="25"/>
    </location>
</feature>
<dbReference type="AlphaFoldDB" id="A0A9I9E8N2"/>
<accession>A0A9I9E8N2</accession>
<evidence type="ECO:0000313" key="2">
    <source>
        <dbReference type="EnsemblPlants" id="MELO3C030297.2.1"/>
    </source>
</evidence>
<dbReference type="EnsemblPlants" id="MELO3C030297.2.1">
    <property type="protein sequence ID" value="MELO3C030297.2.1"/>
    <property type="gene ID" value="MELO3C030297.2"/>
</dbReference>
<name>A0A9I9E8N2_CUCME</name>
<keyword evidence="1" id="KW-0732">Signal</keyword>